<keyword evidence="2" id="KW-1185">Reference proteome</keyword>
<dbReference type="AlphaFoldDB" id="A0A061G6X7"/>
<dbReference type="InParanoid" id="A0A061G6X7"/>
<evidence type="ECO:0000313" key="1">
    <source>
        <dbReference type="EMBL" id="EOY22779.1"/>
    </source>
</evidence>
<proteinExistence type="predicted"/>
<dbReference type="EMBL" id="CM001881">
    <property type="protein sequence ID" value="EOY22779.1"/>
    <property type="molecule type" value="Genomic_DNA"/>
</dbReference>
<gene>
    <name evidence="1" type="ORF">TCM_014851</name>
</gene>
<reference evidence="1 2" key="1">
    <citation type="journal article" date="2013" name="Genome Biol.">
        <title>The genome sequence of the most widely cultivated cacao type and its use to identify candidate genes regulating pod color.</title>
        <authorList>
            <person name="Motamayor J.C."/>
            <person name="Mockaitis K."/>
            <person name="Schmutz J."/>
            <person name="Haiminen N."/>
            <person name="Iii D.L."/>
            <person name="Cornejo O."/>
            <person name="Findley S.D."/>
            <person name="Zheng P."/>
            <person name="Utro F."/>
            <person name="Royaert S."/>
            <person name="Saski C."/>
            <person name="Jenkins J."/>
            <person name="Podicheti R."/>
            <person name="Zhao M."/>
            <person name="Scheffler B.E."/>
            <person name="Stack J.C."/>
            <person name="Feltus F.A."/>
            <person name="Mustiga G.M."/>
            <person name="Amores F."/>
            <person name="Phillips W."/>
            <person name="Marelli J.P."/>
            <person name="May G.D."/>
            <person name="Shapiro H."/>
            <person name="Ma J."/>
            <person name="Bustamante C.D."/>
            <person name="Schnell R.J."/>
            <person name="Main D."/>
            <person name="Gilbert D."/>
            <person name="Parida L."/>
            <person name="Kuhn D.N."/>
        </authorList>
    </citation>
    <scope>NUCLEOTIDE SEQUENCE [LARGE SCALE GENOMIC DNA]</scope>
    <source>
        <strain evidence="2">cv. Matina 1-6</strain>
    </source>
</reference>
<organism evidence="1 2">
    <name type="scientific">Theobroma cacao</name>
    <name type="common">Cacao</name>
    <name type="synonym">Cocoa</name>
    <dbReference type="NCBI Taxonomy" id="3641"/>
    <lineage>
        <taxon>Eukaryota</taxon>
        <taxon>Viridiplantae</taxon>
        <taxon>Streptophyta</taxon>
        <taxon>Embryophyta</taxon>
        <taxon>Tracheophyta</taxon>
        <taxon>Spermatophyta</taxon>
        <taxon>Magnoliopsida</taxon>
        <taxon>eudicotyledons</taxon>
        <taxon>Gunneridae</taxon>
        <taxon>Pentapetalae</taxon>
        <taxon>rosids</taxon>
        <taxon>malvids</taxon>
        <taxon>Malvales</taxon>
        <taxon>Malvaceae</taxon>
        <taxon>Byttnerioideae</taxon>
        <taxon>Theobroma</taxon>
    </lineage>
</organism>
<dbReference type="Proteomes" id="UP000026915">
    <property type="component" value="Chromosome 3"/>
</dbReference>
<dbReference type="HOGENOM" id="CLU_3036270_0_0_1"/>
<dbReference type="Gramene" id="EOY22779">
    <property type="protein sequence ID" value="EOY22779"/>
    <property type="gene ID" value="TCM_014851"/>
</dbReference>
<name>A0A061G6X7_THECC</name>
<sequence length="55" mass="6366">MHQHEEDGGQALSPHQRWLFISAKCFGLTWFCLHPRLSKRALGLREPTITGWSSF</sequence>
<accession>A0A061G6X7</accession>
<evidence type="ECO:0000313" key="2">
    <source>
        <dbReference type="Proteomes" id="UP000026915"/>
    </source>
</evidence>
<protein>
    <submittedName>
        <fullName evidence="1">Uncharacterized protein</fullName>
    </submittedName>
</protein>